<keyword evidence="4" id="KW-0858">Xylan degradation</keyword>
<evidence type="ECO:0000256" key="6">
    <source>
        <dbReference type="ARBA" id="ARBA00022801"/>
    </source>
</evidence>
<name>A0ABP8UDV5_9ACTN</name>
<dbReference type="EMBL" id="BAABHK010000005">
    <property type="protein sequence ID" value="GAA4628220.1"/>
    <property type="molecule type" value="Genomic_DNA"/>
</dbReference>
<dbReference type="Pfam" id="PF00652">
    <property type="entry name" value="Ricin_B_lectin"/>
    <property type="match status" value="1"/>
</dbReference>
<dbReference type="PANTHER" id="PTHR38050">
    <property type="match status" value="1"/>
</dbReference>
<keyword evidence="6" id="KW-0378">Hydrolase</keyword>
<comment type="subcellular location">
    <subcellularLocation>
        <location evidence="1">Secreted</location>
    </subcellularLocation>
</comment>
<dbReference type="PROSITE" id="PS50231">
    <property type="entry name" value="RICIN_B_LECTIN"/>
    <property type="match status" value="1"/>
</dbReference>
<protein>
    <submittedName>
        <fullName evidence="11">RICIN domain-containing protein</fullName>
    </submittedName>
</protein>
<keyword evidence="8" id="KW-0624">Polysaccharide degradation</keyword>
<dbReference type="InterPro" id="IPR029058">
    <property type="entry name" value="AB_hydrolase_fold"/>
</dbReference>
<comment type="similarity">
    <text evidence="2">Belongs to the faeC family.</text>
</comment>
<evidence type="ECO:0000256" key="3">
    <source>
        <dbReference type="ARBA" id="ARBA00022525"/>
    </source>
</evidence>
<keyword evidence="7" id="KW-0119">Carbohydrate metabolism</keyword>
<comment type="caution">
    <text evidence="11">The sequence shown here is derived from an EMBL/GenBank/DDBJ whole genome shotgun (WGS) entry which is preliminary data.</text>
</comment>
<accession>A0ABP8UDV5</accession>
<dbReference type="CDD" id="cd23418">
    <property type="entry name" value="beta-trefoil_Ricin_XLN-like"/>
    <property type="match status" value="1"/>
</dbReference>
<evidence type="ECO:0000256" key="9">
    <source>
        <dbReference type="ARBA" id="ARBA00025250"/>
    </source>
</evidence>
<reference evidence="12" key="1">
    <citation type="journal article" date="2019" name="Int. J. Syst. Evol. Microbiol.">
        <title>The Global Catalogue of Microorganisms (GCM) 10K type strain sequencing project: providing services to taxonomists for standard genome sequencing and annotation.</title>
        <authorList>
            <consortium name="The Broad Institute Genomics Platform"/>
            <consortium name="The Broad Institute Genome Sequencing Center for Infectious Disease"/>
            <person name="Wu L."/>
            <person name="Ma J."/>
        </authorList>
    </citation>
    <scope>NUCLEOTIDE SEQUENCE [LARGE SCALE GENOMIC DNA]</scope>
    <source>
        <strain evidence="12">JCM 17939</strain>
    </source>
</reference>
<dbReference type="SUPFAM" id="SSF53474">
    <property type="entry name" value="alpha/beta-Hydrolases"/>
    <property type="match status" value="1"/>
</dbReference>
<feature type="domain" description="Ricin B lectin" evidence="10">
    <location>
        <begin position="324"/>
        <end position="450"/>
    </location>
</feature>
<dbReference type="InterPro" id="IPR043595">
    <property type="entry name" value="FaeB/C/D"/>
</dbReference>
<keyword evidence="12" id="KW-1185">Reference proteome</keyword>
<evidence type="ECO:0000256" key="5">
    <source>
        <dbReference type="ARBA" id="ARBA00022729"/>
    </source>
</evidence>
<organism evidence="11 12">
    <name type="scientific">Actinoallomurus vinaceus</name>
    <dbReference type="NCBI Taxonomy" id="1080074"/>
    <lineage>
        <taxon>Bacteria</taxon>
        <taxon>Bacillati</taxon>
        <taxon>Actinomycetota</taxon>
        <taxon>Actinomycetes</taxon>
        <taxon>Streptosporangiales</taxon>
        <taxon>Thermomonosporaceae</taxon>
        <taxon>Actinoallomurus</taxon>
    </lineage>
</organism>
<evidence type="ECO:0000256" key="2">
    <source>
        <dbReference type="ARBA" id="ARBA00010278"/>
    </source>
</evidence>
<evidence type="ECO:0000256" key="4">
    <source>
        <dbReference type="ARBA" id="ARBA00022651"/>
    </source>
</evidence>
<dbReference type="InterPro" id="IPR035992">
    <property type="entry name" value="Ricin_B-like_lectins"/>
</dbReference>
<dbReference type="PANTHER" id="PTHR38050:SF1">
    <property type="entry name" value="FERULOYL ESTERASE C"/>
    <property type="match status" value="1"/>
</dbReference>
<evidence type="ECO:0000313" key="12">
    <source>
        <dbReference type="Proteomes" id="UP001501442"/>
    </source>
</evidence>
<keyword evidence="5" id="KW-0732">Signal</keyword>
<dbReference type="Gene3D" id="3.40.50.1820">
    <property type="entry name" value="alpha/beta hydrolase"/>
    <property type="match status" value="1"/>
</dbReference>
<dbReference type="SUPFAM" id="SSF50370">
    <property type="entry name" value="Ricin B-like lectins"/>
    <property type="match status" value="1"/>
</dbReference>
<evidence type="ECO:0000313" key="11">
    <source>
        <dbReference type="EMBL" id="GAA4628220.1"/>
    </source>
</evidence>
<evidence type="ECO:0000256" key="1">
    <source>
        <dbReference type="ARBA" id="ARBA00004613"/>
    </source>
</evidence>
<dbReference type="Gene3D" id="2.80.10.50">
    <property type="match status" value="1"/>
</dbReference>
<dbReference type="RefSeq" id="WP_345432767.1">
    <property type="nucleotide sequence ID" value="NZ_BAABHK010000005.1"/>
</dbReference>
<dbReference type="SMART" id="SM00458">
    <property type="entry name" value="RICIN"/>
    <property type="match status" value="1"/>
</dbReference>
<evidence type="ECO:0000259" key="10">
    <source>
        <dbReference type="SMART" id="SM00458"/>
    </source>
</evidence>
<proteinExistence type="inferred from homology"/>
<evidence type="ECO:0000256" key="7">
    <source>
        <dbReference type="ARBA" id="ARBA00023277"/>
    </source>
</evidence>
<evidence type="ECO:0000256" key="8">
    <source>
        <dbReference type="ARBA" id="ARBA00023326"/>
    </source>
</evidence>
<dbReference type="Proteomes" id="UP001501442">
    <property type="component" value="Unassembled WGS sequence"/>
</dbReference>
<dbReference type="InterPro" id="IPR000772">
    <property type="entry name" value="Ricin_B_lectin"/>
</dbReference>
<gene>
    <name evidence="11" type="ORF">GCM10023196_043700</name>
</gene>
<keyword evidence="3" id="KW-0964">Secreted</keyword>
<sequence length="450" mass="46875">MRPKFLLIPVVAAVFVVLAMGGAALGSGLGRTPSSTAVRPAAATAGCGKAPTLASGTHSIQSSGQNRSYILRVPAGYDNNHPYRLIFGFHWVGGTANDVDSGGTDGYNWSYYGLRRLADNANNSTIFVAPQGINNGWGNSGGQDVTFVDDMLRQIEGGLCVDTTQIFSSGFSYGGAMTYALACARPTVFRAVAVYSGANLSGCSGGTQPVAYIGLHGIRDNVLNISSGRALRDTFVRNNGCTPQNPPEPAYGSLTHIVTTYSGCRTGYPVVWAAFDGAGHDPGPIDGCTCDGWRTWTSGVVWGFFTQFQGGQPPTPTPTPTPSTSALVNVGAGRCLDVPNLSQTNGTQVELWDCNGGSNQKWTLTSSKQLQVYGGKCLGAEGAGTSPGTRAVIWDCNGQPDQQWNVNADGTVTSGQSGLCLDANGAGTANGTQIILWTCNGGSNQKWAQN</sequence>
<comment type="function">
    <text evidence="9">Involved in degradation of plant cell walls. Hydrolyzes the feruloyl-arabinose ester bond in arabinoxylans, and the feruloyl-galactose ester bond in pectin. Active against paranitrophenyl-acetate, methyl ferulate and wheat arabinoxylan.</text>
</comment>